<evidence type="ECO:0000259" key="6">
    <source>
        <dbReference type="PROSITE" id="PS50056"/>
    </source>
</evidence>
<dbReference type="GO" id="GO:0017017">
    <property type="term" value="F:MAP kinase tyrosine/serine/threonine phosphatase activity"/>
    <property type="evidence" value="ECO:0007669"/>
    <property type="project" value="TreeGrafter"/>
</dbReference>
<dbReference type="PANTHER" id="PTHR10159:SF511">
    <property type="entry name" value="DUAL SPECIFICITY PROTEIN PHOSPHATASE 1"/>
    <property type="match status" value="1"/>
</dbReference>
<accession>A0A7S4FYG2</accession>
<evidence type="ECO:0000313" key="7">
    <source>
        <dbReference type="EMBL" id="CAE0819291.1"/>
    </source>
</evidence>
<dbReference type="EC" id="3.1.3.48" evidence="2"/>
<dbReference type="CDD" id="cd14498">
    <property type="entry name" value="DSP"/>
    <property type="match status" value="1"/>
</dbReference>
<dbReference type="InterPro" id="IPR000340">
    <property type="entry name" value="Dual-sp_phosphatase_cat-dom"/>
</dbReference>
<dbReference type="EMBL" id="HBJA01087432">
    <property type="protein sequence ID" value="CAE0819291.1"/>
    <property type="molecule type" value="Transcribed_RNA"/>
</dbReference>
<comment type="similarity">
    <text evidence="1">Belongs to the protein-tyrosine phosphatase family. Non-receptor class dual specificity subfamily.</text>
</comment>
<dbReference type="SMART" id="SM00195">
    <property type="entry name" value="DSPc"/>
    <property type="match status" value="1"/>
</dbReference>
<keyword evidence="4" id="KW-0904">Protein phosphatase</keyword>
<reference evidence="7" key="1">
    <citation type="submission" date="2021-01" db="EMBL/GenBank/DDBJ databases">
        <authorList>
            <person name="Corre E."/>
            <person name="Pelletier E."/>
            <person name="Niang G."/>
            <person name="Scheremetjew M."/>
            <person name="Finn R."/>
            <person name="Kale V."/>
            <person name="Holt S."/>
            <person name="Cochrane G."/>
            <person name="Meng A."/>
            <person name="Brown T."/>
            <person name="Cohen L."/>
        </authorList>
    </citation>
    <scope>NUCLEOTIDE SEQUENCE</scope>
    <source>
        <strain evidence="7">CCMP1594</strain>
    </source>
</reference>
<dbReference type="PROSITE" id="PS50056">
    <property type="entry name" value="TYR_PHOSPHATASE_2"/>
    <property type="match status" value="1"/>
</dbReference>
<dbReference type="InterPro" id="IPR029021">
    <property type="entry name" value="Prot-tyrosine_phosphatase-like"/>
</dbReference>
<sequence length="176" mass="19650">MPLRLIDPEPQQHEFRDDDMHEIRPRLFVGNLHAAYNVTRLSQCGIQTVLTCEPHAEAPLDAEQDPTSPPFLHRRIGLADQPHPSFSAQASFAQGCDIISEALQQDSGAILVHCFGGQNRSVSLICAYLMLGEGWDVSKAMEFIKAKHPLAEPNAFYMNELEKWAQERSKAAVAKE</sequence>
<dbReference type="PROSITE" id="PS50054">
    <property type="entry name" value="TYR_PHOSPHATASE_DUAL"/>
    <property type="match status" value="1"/>
</dbReference>
<evidence type="ECO:0000256" key="4">
    <source>
        <dbReference type="ARBA" id="ARBA00022912"/>
    </source>
</evidence>
<evidence type="ECO:0000259" key="5">
    <source>
        <dbReference type="PROSITE" id="PS50054"/>
    </source>
</evidence>
<dbReference type="InterPro" id="IPR020422">
    <property type="entry name" value="TYR_PHOSPHATASE_DUAL_dom"/>
</dbReference>
<dbReference type="GO" id="GO:0033550">
    <property type="term" value="F:MAP kinase tyrosine phosphatase activity"/>
    <property type="evidence" value="ECO:0007669"/>
    <property type="project" value="TreeGrafter"/>
</dbReference>
<feature type="domain" description="Tyrosine-protein phosphatase" evidence="5">
    <location>
        <begin position="19"/>
        <end position="170"/>
    </location>
</feature>
<gene>
    <name evidence="7" type="ORF">EGYM00163_LOCUS30460</name>
</gene>
<dbReference type="GO" id="GO:0005737">
    <property type="term" value="C:cytoplasm"/>
    <property type="evidence" value="ECO:0007669"/>
    <property type="project" value="TreeGrafter"/>
</dbReference>
<organism evidence="7">
    <name type="scientific">Eutreptiella gymnastica</name>
    <dbReference type="NCBI Taxonomy" id="73025"/>
    <lineage>
        <taxon>Eukaryota</taxon>
        <taxon>Discoba</taxon>
        <taxon>Euglenozoa</taxon>
        <taxon>Euglenida</taxon>
        <taxon>Spirocuta</taxon>
        <taxon>Euglenophyceae</taxon>
        <taxon>Eutreptiales</taxon>
        <taxon>Eutreptiaceae</taxon>
        <taxon>Eutreptiella</taxon>
    </lineage>
</organism>
<dbReference type="GO" id="GO:0008330">
    <property type="term" value="F:protein tyrosine/threonine phosphatase activity"/>
    <property type="evidence" value="ECO:0007669"/>
    <property type="project" value="TreeGrafter"/>
</dbReference>
<evidence type="ECO:0000256" key="2">
    <source>
        <dbReference type="ARBA" id="ARBA00013064"/>
    </source>
</evidence>
<feature type="domain" description="Tyrosine specific protein phosphatases" evidence="6">
    <location>
        <begin position="90"/>
        <end position="149"/>
    </location>
</feature>
<dbReference type="Pfam" id="PF00782">
    <property type="entry name" value="DSPc"/>
    <property type="match status" value="1"/>
</dbReference>
<dbReference type="AlphaFoldDB" id="A0A7S4FYG2"/>
<dbReference type="GO" id="GO:0043409">
    <property type="term" value="P:negative regulation of MAPK cascade"/>
    <property type="evidence" value="ECO:0007669"/>
    <property type="project" value="TreeGrafter"/>
</dbReference>
<dbReference type="SUPFAM" id="SSF52799">
    <property type="entry name" value="(Phosphotyrosine protein) phosphatases II"/>
    <property type="match status" value="1"/>
</dbReference>
<dbReference type="InterPro" id="IPR000387">
    <property type="entry name" value="Tyr_Pase_dom"/>
</dbReference>
<proteinExistence type="inferred from homology"/>
<protein>
    <recommendedName>
        <fullName evidence="2">protein-tyrosine-phosphatase</fullName>
        <ecNumber evidence="2">3.1.3.48</ecNumber>
    </recommendedName>
</protein>
<name>A0A7S4FYG2_9EUGL</name>
<dbReference type="PANTHER" id="PTHR10159">
    <property type="entry name" value="DUAL SPECIFICITY PROTEIN PHOSPHATASE"/>
    <property type="match status" value="1"/>
</dbReference>
<dbReference type="Gene3D" id="3.90.190.10">
    <property type="entry name" value="Protein tyrosine phosphatase superfamily"/>
    <property type="match status" value="1"/>
</dbReference>
<evidence type="ECO:0000256" key="3">
    <source>
        <dbReference type="ARBA" id="ARBA00022801"/>
    </source>
</evidence>
<keyword evidence="3" id="KW-0378">Hydrolase</keyword>
<evidence type="ECO:0000256" key="1">
    <source>
        <dbReference type="ARBA" id="ARBA00008601"/>
    </source>
</evidence>